<organism evidence="1 2">
    <name type="scientific">Draconibacterium sediminis</name>
    <dbReference type="NCBI Taxonomy" id="1544798"/>
    <lineage>
        <taxon>Bacteria</taxon>
        <taxon>Pseudomonadati</taxon>
        <taxon>Bacteroidota</taxon>
        <taxon>Bacteroidia</taxon>
        <taxon>Marinilabiliales</taxon>
        <taxon>Prolixibacteraceae</taxon>
        <taxon>Draconibacterium</taxon>
    </lineage>
</organism>
<comment type="caution">
    <text evidence="1">The sequence shown here is derived from an EMBL/GenBank/DDBJ whole genome shotgun (WGS) entry which is preliminary data.</text>
</comment>
<sequence length="105" mass="12305">MRLKNGVELMTEYNRLILTLITPKFLNFKVSSGLYLDKIPPTSAVSQQQTRRIQTKLNHEYQIVTKKTPIFKPKMDGSRFSPLFFWCFLTHFELPQNKKAPKSTI</sequence>
<protein>
    <submittedName>
        <fullName evidence="1">Uncharacterized protein</fullName>
    </submittedName>
</protein>
<gene>
    <name evidence="1" type="ORF">LH29_06720</name>
</gene>
<evidence type="ECO:0000313" key="1">
    <source>
        <dbReference type="EMBL" id="KJF45097.1"/>
    </source>
</evidence>
<evidence type="ECO:0000313" key="2">
    <source>
        <dbReference type="Proteomes" id="UP000032544"/>
    </source>
</evidence>
<accession>A0A0D8JDV1</accession>
<dbReference type="AlphaFoldDB" id="A0A0D8JDV1"/>
<proteinExistence type="predicted"/>
<reference evidence="1 2" key="1">
    <citation type="submission" date="2014-09" db="EMBL/GenBank/DDBJ databases">
        <title>Draft Genome Sequence of Draconibacterium sp. JN14CK-3.</title>
        <authorList>
            <person name="Dong C."/>
            <person name="Lai Q."/>
            <person name="Shao Z."/>
        </authorList>
    </citation>
    <scope>NUCLEOTIDE SEQUENCE [LARGE SCALE GENOMIC DNA]</scope>
    <source>
        <strain evidence="1 2">JN14CK-3</strain>
    </source>
</reference>
<dbReference type="EMBL" id="JRHC01000001">
    <property type="protein sequence ID" value="KJF45097.1"/>
    <property type="molecule type" value="Genomic_DNA"/>
</dbReference>
<dbReference type="Proteomes" id="UP000032544">
    <property type="component" value="Unassembled WGS sequence"/>
</dbReference>
<name>A0A0D8JDV1_9BACT</name>
<keyword evidence="2" id="KW-1185">Reference proteome</keyword>